<evidence type="ECO:0000313" key="2">
    <source>
        <dbReference type="EMBL" id="GAA3683117.1"/>
    </source>
</evidence>
<comment type="caution">
    <text evidence="2">The sequence shown here is derived from an EMBL/GenBank/DDBJ whole genome shotgun (WGS) entry which is preliminary data.</text>
</comment>
<reference evidence="3" key="1">
    <citation type="journal article" date="2019" name="Int. J. Syst. Evol. Microbiol.">
        <title>The Global Catalogue of Microorganisms (GCM) 10K type strain sequencing project: providing services to taxonomists for standard genome sequencing and annotation.</title>
        <authorList>
            <consortium name="The Broad Institute Genomics Platform"/>
            <consortium name="The Broad Institute Genome Sequencing Center for Infectious Disease"/>
            <person name="Wu L."/>
            <person name="Ma J."/>
        </authorList>
    </citation>
    <scope>NUCLEOTIDE SEQUENCE [LARGE SCALE GENOMIC DNA]</scope>
    <source>
        <strain evidence="3">JCM 16904</strain>
    </source>
</reference>
<dbReference type="EMBL" id="BAAAZP010000099">
    <property type="protein sequence ID" value="GAA3683117.1"/>
    <property type="molecule type" value="Genomic_DNA"/>
</dbReference>
<gene>
    <name evidence="2" type="ORF">GCM10022224_054520</name>
</gene>
<dbReference type="InterPro" id="IPR002575">
    <property type="entry name" value="Aminoglycoside_PTrfase"/>
</dbReference>
<dbReference type="PANTHER" id="PTHR21310">
    <property type="entry name" value="AMINOGLYCOSIDE PHOSPHOTRANSFERASE-RELATED-RELATED"/>
    <property type="match status" value="1"/>
</dbReference>
<name>A0ABP7CAV6_9ACTN</name>
<evidence type="ECO:0000259" key="1">
    <source>
        <dbReference type="Pfam" id="PF01636"/>
    </source>
</evidence>
<feature type="domain" description="Aminoglycoside phosphotransferase" evidence="1">
    <location>
        <begin position="5"/>
        <end position="108"/>
    </location>
</feature>
<dbReference type="RefSeq" id="WP_344883989.1">
    <property type="nucleotide sequence ID" value="NZ_BAAAZP010000099.1"/>
</dbReference>
<sequence length="224" mass="23781">MSELLGAGRSADVYAIGDGRVLRRYRVAIDARRETAVMAYVAGHGYPVPEVYPGESTATDLVMRRLPGPTMVRALVDGEIAPEEAGEVLARLLRRLHTIPARESGDPRDRILHLDLHPDNVMLTPDGPMVIDWSNAGEGPPALDCALSAVILAQAAVDPEFGFGEGAGSVLAALLGALGTDLDLGEPLDQARARRAADPALSEREVGLLDEAVALVRRLRPALS</sequence>
<proteinExistence type="predicted"/>
<keyword evidence="3" id="KW-1185">Reference proteome</keyword>
<dbReference type="InterPro" id="IPR011009">
    <property type="entry name" value="Kinase-like_dom_sf"/>
</dbReference>
<dbReference type="PANTHER" id="PTHR21310:SF40">
    <property type="entry name" value="AMINOGLYCOSIDE PHOSPHOTRANSFERASE DOMAIN-CONTAINING PROTEIN-RELATED"/>
    <property type="match status" value="1"/>
</dbReference>
<dbReference type="SUPFAM" id="SSF56112">
    <property type="entry name" value="Protein kinase-like (PK-like)"/>
    <property type="match status" value="1"/>
</dbReference>
<accession>A0ABP7CAV6</accession>
<dbReference type="Proteomes" id="UP001500902">
    <property type="component" value="Unassembled WGS sequence"/>
</dbReference>
<evidence type="ECO:0000313" key="3">
    <source>
        <dbReference type="Proteomes" id="UP001500902"/>
    </source>
</evidence>
<organism evidence="2 3">
    <name type="scientific">Nonomuraea antimicrobica</name>
    <dbReference type="NCBI Taxonomy" id="561173"/>
    <lineage>
        <taxon>Bacteria</taxon>
        <taxon>Bacillati</taxon>
        <taxon>Actinomycetota</taxon>
        <taxon>Actinomycetes</taxon>
        <taxon>Streptosporangiales</taxon>
        <taxon>Streptosporangiaceae</taxon>
        <taxon>Nonomuraea</taxon>
    </lineage>
</organism>
<dbReference type="Gene3D" id="3.90.1200.10">
    <property type="match status" value="1"/>
</dbReference>
<dbReference type="InterPro" id="IPR051678">
    <property type="entry name" value="AGP_Transferase"/>
</dbReference>
<dbReference type="Pfam" id="PF01636">
    <property type="entry name" value="APH"/>
    <property type="match status" value="1"/>
</dbReference>
<protein>
    <submittedName>
        <fullName evidence="2">Phosphotransferase</fullName>
    </submittedName>
</protein>